<name>A0ABQ9WYH0_9EUKA</name>
<feature type="compositionally biased region" description="Low complexity" evidence="1">
    <location>
        <begin position="12"/>
        <end position="32"/>
    </location>
</feature>
<feature type="region of interest" description="Disordered" evidence="1">
    <location>
        <begin position="1"/>
        <end position="69"/>
    </location>
</feature>
<comment type="caution">
    <text evidence="2">The sequence shown here is derived from an EMBL/GenBank/DDBJ whole genome shotgun (WGS) entry which is preliminary data.</text>
</comment>
<dbReference type="Proteomes" id="UP001281761">
    <property type="component" value="Unassembled WGS sequence"/>
</dbReference>
<proteinExistence type="predicted"/>
<evidence type="ECO:0000256" key="1">
    <source>
        <dbReference type="SAM" id="MobiDB-lite"/>
    </source>
</evidence>
<protein>
    <submittedName>
        <fullName evidence="2">Uncharacterized protein</fullName>
    </submittedName>
</protein>
<gene>
    <name evidence="2" type="ORF">BLNAU_20713</name>
</gene>
<dbReference type="EMBL" id="JARBJD010000302">
    <property type="protein sequence ID" value="KAK2944368.1"/>
    <property type="molecule type" value="Genomic_DNA"/>
</dbReference>
<accession>A0ABQ9WYH0</accession>
<keyword evidence="3" id="KW-1185">Reference proteome</keyword>
<evidence type="ECO:0000313" key="2">
    <source>
        <dbReference type="EMBL" id="KAK2944368.1"/>
    </source>
</evidence>
<organism evidence="2 3">
    <name type="scientific">Blattamonas nauphoetae</name>
    <dbReference type="NCBI Taxonomy" id="2049346"/>
    <lineage>
        <taxon>Eukaryota</taxon>
        <taxon>Metamonada</taxon>
        <taxon>Preaxostyla</taxon>
        <taxon>Oxymonadida</taxon>
        <taxon>Blattamonas</taxon>
    </lineage>
</organism>
<reference evidence="2 3" key="1">
    <citation type="journal article" date="2022" name="bioRxiv">
        <title>Genomics of Preaxostyla Flagellates Illuminates Evolutionary Transitions and the Path Towards Mitochondrial Loss.</title>
        <authorList>
            <person name="Novak L.V.F."/>
            <person name="Treitli S.C."/>
            <person name="Pyrih J."/>
            <person name="Halakuc P."/>
            <person name="Pipaliya S.V."/>
            <person name="Vacek V."/>
            <person name="Brzon O."/>
            <person name="Soukal P."/>
            <person name="Eme L."/>
            <person name="Dacks J.B."/>
            <person name="Karnkowska A."/>
            <person name="Elias M."/>
            <person name="Hampl V."/>
        </authorList>
    </citation>
    <scope>NUCLEOTIDE SEQUENCE [LARGE SCALE GENOMIC DNA]</scope>
    <source>
        <strain evidence="2">NAU3</strain>
        <tissue evidence="2">Gut</tissue>
    </source>
</reference>
<evidence type="ECO:0000313" key="3">
    <source>
        <dbReference type="Proteomes" id="UP001281761"/>
    </source>
</evidence>
<sequence>MVSHSHSPRVPHPITTTSTTFTRRPQTTTYGTKQSTPLAAPSKNDDDPGRVLRFSHSNPKQATPPLLSLPTLPISLSRSIHQASSKNDLPVNHPNLSNRNLREEEKMLEAVNVIGTTMTEEHDLWILEMEREVCSNRRVIRSSRYEVLTLPGSSSIPLHQLHMLTSHSSTKPKAENKADLNGVKMSSDCVWQVFDTPYVVMLNSSTSPLPDGSTRHPLRFICTRFIKMLFPTPNNFSQTHRFDLSTHINIAPLSDL</sequence>